<dbReference type="GO" id="GO:0000270">
    <property type="term" value="P:peptidoglycan metabolic process"/>
    <property type="evidence" value="ECO:0007669"/>
    <property type="project" value="TreeGrafter"/>
</dbReference>
<proteinExistence type="inferred from homology"/>
<dbReference type="PANTHER" id="PTHR30023:SF0">
    <property type="entry name" value="PENICILLIN-SENSITIVE CARBOXYPEPTIDASE A"/>
    <property type="match status" value="1"/>
</dbReference>
<organism evidence="5 6">
    <name type="scientific">Actinotalea fermentans</name>
    <dbReference type="NCBI Taxonomy" id="43671"/>
    <lineage>
        <taxon>Bacteria</taxon>
        <taxon>Bacillati</taxon>
        <taxon>Actinomycetota</taxon>
        <taxon>Actinomycetes</taxon>
        <taxon>Micrococcales</taxon>
        <taxon>Cellulomonadaceae</taxon>
        <taxon>Actinotalea</taxon>
    </lineage>
</organism>
<feature type="transmembrane region" description="Helical" evidence="4">
    <location>
        <begin position="33"/>
        <end position="52"/>
    </location>
</feature>
<dbReference type="EMBL" id="BJYK01000004">
    <property type="protein sequence ID" value="GEN80022.1"/>
    <property type="molecule type" value="Genomic_DNA"/>
</dbReference>
<evidence type="ECO:0000313" key="5">
    <source>
        <dbReference type="EMBL" id="GEN80022.1"/>
    </source>
</evidence>
<keyword evidence="4" id="KW-0472">Membrane</keyword>
<keyword evidence="5" id="KW-0645">Protease</keyword>
<accession>A0A511YXU9</accession>
<dbReference type="PANTHER" id="PTHR30023">
    <property type="entry name" value="D-ALANYL-D-ALANINE CARBOXYPEPTIDASE"/>
    <property type="match status" value="1"/>
</dbReference>
<name>A0A511YXU9_9CELL</name>
<dbReference type="GO" id="GO:0006508">
    <property type="term" value="P:proteolysis"/>
    <property type="evidence" value="ECO:0007669"/>
    <property type="project" value="InterPro"/>
</dbReference>
<dbReference type="Pfam" id="PF02113">
    <property type="entry name" value="Peptidase_S13"/>
    <property type="match status" value="2"/>
</dbReference>
<feature type="region of interest" description="Disordered" evidence="3">
    <location>
        <begin position="1"/>
        <end position="24"/>
    </location>
</feature>
<protein>
    <submittedName>
        <fullName evidence="5">D-alanyl-D-alanine carboxypeptidase</fullName>
    </submittedName>
</protein>
<dbReference type="PRINTS" id="PR00922">
    <property type="entry name" value="DADACBPTASE3"/>
</dbReference>
<dbReference type="InterPro" id="IPR012338">
    <property type="entry name" value="Beta-lactam/transpept-like"/>
</dbReference>
<comment type="similarity">
    <text evidence="1">Belongs to the peptidase S13 family.</text>
</comment>
<sequence length="497" mass="49276">MGRAGVPIISVTHGGDQRHNDGGRQAMARGARWAVGTTAVLLVLGAGGYAVADAYDVAPGRLTLASPPPTPAPFPTADVAPAPDVAAVLGELDPQAPLPSGEAVAALAATAVADPRLGSSTTVVVTDVLTGQVIADVGGRQPQEPASTTKILTAAAATEVLGPDATLTTSVVQAAPGTIVLVGGGDMMLAAGAGDPAAVNGRAGLADLAAQVAQALTAAGVTQVTLGLDDTLFTGPSWNPGWAPDHNRYVAPISALAIDIGHTSDHPYSVRQPDPALEAARQLARALGERGVAVVGDPVRMTAPEGATRLGAVESASMREIVRLTVQESENTIAEVLGRLVAIATGEAASFEGATRAVVGTVAGLGLDTTGTVIADCSGLAAGSRIPADLLVDVLVLAGSPAHPELLPVVDDLAVGGWTGTLLDRFGQGPARGLVRAKTGSLPGVTSLAGTVLTQGGRLLAFAVMADATGAVGQDRPRAAIDELVTRLAAVPPAAAG</sequence>
<dbReference type="SUPFAM" id="SSF56601">
    <property type="entry name" value="beta-lactamase/transpeptidase-like"/>
    <property type="match status" value="1"/>
</dbReference>
<dbReference type="Gene3D" id="3.40.710.10">
    <property type="entry name" value="DD-peptidase/beta-lactamase superfamily"/>
    <property type="match status" value="2"/>
</dbReference>
<dbReference type="Gene3D" id="3.50.80.20">
    <property type="entry name" value="D-Ala-D-Ala carboxypeptidase C, peptidase S13"/>
    <property type="match status" value="1"/>
</dbReference>
<reference evidence="5 6" key="1">
    <citation type="submission" date="2019-07" db="EMBL/GenBank/DDBJ databases">
        <title>Whole genome shotgun sequence of Actinotalea fermentans NBRC 105374.</title>
        <authorList>
            <person name="Hosoyama A."/>
            <person name="Uohara A."/>
            <person name="Ohji S."/>
            <person name="Ichikawa N."/>
        </authorList>
    </citation>
    <scope>NUCLEOTIDE SEQUENCE [LARGE SCALE GENOMIC DNA]</scope>
    <source>
        <strain evidence="5 6">NBRC 105374</strain>
    </source>
</reference>
<evidence type="ECO:0000313" key="6">
    <source>
        <dbReference type="Proteomes" id="UP000321484"/>
    </source>
</evidence>
<dbReference type="GO" id="GO:0004185">
    <property type="term" value="F:serine-type carboxypeptidase activity"/>
    <property type="evidence" value="ECO:0007669"/>
    <property type="project" value="InterPro"/>
</dbReference>
<evidence type="ECO:0000256" key="2">
    <source>
        <dbReference type="ARBA" id="ARBA00022801"/>
    </source>
</evidence>
<keyword evidence="6" id="KW-1185">Reference proteome</keyword>
<evidence type="ECO:0000256" key="3">
    <source>
        <dbReference type="SAM" id="MobiDB-lite"/>
    </source>
</evidence>
<gene>
    <name evidence="5" type="ORF">AFE02nite_17560</name>
</gene>
<keyword evidence="2" id="KW-0378">Hydrolase</keyword>
<comment type="caution">
    <text evidence="5">The sequence shown here is derived from an EMBL/GenBank/DDBJ whole genome shotgun (WGS) entry which is preliminary data.</text>
</comment>
<evidence type="ECO:0000256" key="1">
    <source>
        <dbReference type="ARBA" id="ARBA00006096"/>
    </source>
</evidence>
<dbReference type="Proteomes" id="UP000321484">
    <property type="component" value="Unassembled WGS sequence"/>
</dbReference>
<dbReference type="InterPro" id="IPR000667">
    <property type="entry name" value="Peptidase_S13"/>
</dbReference>
<evidence type="ECO:0000256" key="4">
    <source>
        <dbReference type="SAM" id="Phobius"/>
    </source>
</evidence>
<dbReference type="AlphaFoldDB" id="A0A511YXU9"/>
<keyword evidence="4" id="KW-1133">Transmembrane helix</keyword>
<keyword evidence="5" id="KW-0121">Carboxypeptidase</keyword>
<keyword evidence="4" id="KW-0812">Transmembrane</keyword>
<dbReference type="NCBIfam" id="TIGR00666">
    <property type="entry name" value="PBP4"/>
    <property type="match status" value="1"/>
</dbReference>